<dbReference type="InterPro" id="IPR013154">
    <property type="entry name" value="ADH-like_N"/>
</dbReference>
<dbReference type="Proteomes" id="UP000317371">
    <property type="component" value="Unassembled WGS sequence"/>
</dbReference>
<evidence type="ECO:0000313" key="4">
    <source>
        <dbReference type="EMBL" id="TQE97649.1"/>
    </source>
</evidence>
<dbReference type="InterPro" id="IPR036291">
    <property type="entry name" value="NAD(P)-bd_dom_sf"/>
</dbReference>
<dbReference type="PANTHER" id="PTHR48106">
    <property type="entry name" value="QUINONE OXIDOREDUCTASE PIG3-RELATED"/>
    <property type="match status" value="1"/>
</dbReference>
<dbReference type="InterPro" id="IPR013149">
    <property type="entry name" value="ADH-like_C"/>
</dbReference>
<dbReference type="Gene3D" id="3.90.180.10">
    <property type="entry name" value="Medium-chain alcohol dehydrogenases, catalytic domain"/>
    <property type="match status" value="1"/>
</dbReference>
<dbReference type="GO" id="GO:0005829">
    <property type="term" value="C:cytosol"/>
    <property type="evidence" value="ECO:0007669"/>
    <property type="project" value="TreeGrafter"/>
</dbReference>
<dbReference type="InterPro" id="IPR047618">
    <property type="entry name" value="QOR-like"/>
</dbReference>
<evidence type="ECO:0000313" key="5">
    <source>
        <dbReference type="Proteomes" id="UP000317371"/>
    </source>
</evidence>
<dbReference type="SMART" id="SM00829">
    <property type="entry name" value="PKS_ER"/>
    <property type="match status" value="1"/>
</dbReference>
<name>A0A540VLJ6_9CHLR</name>
<dbReference type="PROSITE" id="PS01162">
    <property type="entry name" value="QOR_ZETA_CRYSTAL"/>
    <property type="match status" value="1"/>
</dbReference>
<dbReference type="GO" id="GO:0003960">
    <property type="term" value="F:quinone reductase (NADPH) activity"/>
    <property type="evidence" value="ECO:0007669"/>
    <property type="project" value="InterPro"/>
</dbReference>
<dbReference type="PANTHER" id="PTHR48106:SF13">
    <property type="entry name" value="QUINONE OXIDOREDUCTASE-RELATED"/>
    <property type="match status" value="1"/>
</dbReference>
<evidence type="ECO:0000256" key="1">
    <source>
        <dbReference type="ARBA" id="ARBA00022857"/>
    </source>
</evidence>
<dbReference type="RefSeq" id="WP_141608376.1">
    <property type="nucleotide sequence ID" value="NZ_VIGC02000002.1"/>
</dbReference>
<dbReference type="Pfam" id="PF08240">
    <property type="entry name" value="ADH_N"/>
    <property type="match status" value="1"/>
</dbReference>
<keyword evidence="2" id="KW-0560">Oxidoreductase</keyword>
<protein>
    <submittedName>
        <fullName evidence="4">Quinone oxidoreductase</fullName>
    </submittedName>
</protein>
<dbReference type="SUPFAM" id="SSF50129">
    <property type="entry name" value="GroES-like"/>
    <property type="match status" value="1"/>
</dbReference>
<dbReference type="InParanoid" id="A0A540VLJ6"/>
<dbReference type="AlphaFoldDB" id="A0A540VLJ6"/>
<dbReference type="EMBL" id="VIGC01000002">
    <property type="protein sequence ID" value="TQE97649.1"/>
    <property type="molecule type" value="Genomic_DNA"/>
</dbReference>
<dbReference type="OrthoDB" id="9792162at2"/>
<proteinExistence type="predicted"/>
<dbReference type="InterPro" id="IPR020843">
    <property type="entry name" value="ER"/>
</dbReference>
<keyword evidence="5" id="KW-1185">Reference proteome</keyword>
<dbReference type="SUPFAM" id="SSF51735">
    <property type="entry name" value="NAD(P)-binding Rossmann-fold domains"/>
    <property type="match status" value="1"/>
</dbReference>
<dbReference type="GO" id="GO:0008270">
    <property type="term" value="F:zinc ion binding"/>
    <property type="evidence" value="ECO:0007669"/>
    <property type="project" value="InterPro"/>
</dbReference>
<comment type="caution">
    <text evidence="4">The sequence shown here is derived from an EMBL/GenBank/DDBJ whole genome shotgun (WGS) entry which is preliminary data.</text>
</comment>
<reference evidence="4 5" key="1">
    <citation type="submission" date="2019-06" db="EMBL/GenBank/DDBJ databases">
        <title>Genome sequence of Litorilinea aerophila BAA-2444.</title>
        <authorList>
            <person name="Maclea K.S."/>
            <person name="Maurais E.G."/>
            <person name="Iannazzi L.C."/>
        </authorList>
    </citation>
    <scope>NUCLEOTIDE SEQUENCE [LARGE SCALE GENOMIC DNA]</scope>
    <source>
        <strain evidence="4 5">ATCC BAA-2444</strain>
    </source>
</reference>
<organism evidence="4 5">
    <name type="scientific">Litorilinea aerophila</name>
    <dbReference type="NCBI Taxonomy" id="1204385"/>
    <lineage>
        <taxon>Bacteria</taxon>
        <taxon>Bacillati</taxon>
        <taxon>Chloroflexota</taxon>
        <taxon>Caldilineae</taxon>
        <taxon>Caldilineales</taxon>
        <taxon>Caldilineaceae</taxon>
        <taxon>Litorilinea</taxon>
    </lineage>
</organism>
<dbReference type="Gene3D" id="3.40.50.720">
    <property type="entry name" value="NAD(P)-binding Rossmann-like Domain"/>
    <property type="match status" value="1"/>
</dbReference>
<dbReference type="InterPro" id="IPR002364">
    <property type="entry name" value="Quin_OxRdtase/zeta-crystal_CS"/>
</dbReference>
<sequence length="322" mass="35189">MKAIRVHETGGPEVLQYEEVPTPEPGEGEVRVRLEAAGLNYIDVYHRMGLYPLQPPFIPGQEGAGVVDAIGPGVTGFQVGDRVAYTLQSQSYAEYVVVPAWKLVHVPEGVSTQEAAAVMLQGLTAHYLVRSTYPLKEGERALIHAAAGGVGQLLVQMAKLCGAWVVGTVSTEEKAQLAREAGADEVIRYTEQDFEAEVKRLTDGAGVHVVYDSVGKTTFDKGLNCLRPRGYMVLFGQASGPVPPFDPQILNQKGSLFLTRPSLGAYVQNREELLARCDEMFGWMAEGRLRVRIDRTFPLAQAADAHRYIEARQTKGKVLLIP</sequence>
<dbReference type="InterPro" id="IPR011032">
    <property type="entry name" value="GroES-like_sf"/>
</dbReference>
<dbReference type="GO" id="GO:0070402">
    <property type="term" value="F:NADPH binding"/>
    <property type="evidence" value="ECO:0007669"/>
    <property type="project" value="TreeGrafter"/>
</dbReference>
<dbReference type="FunFam" id="3.40.50.720:FF:000053">
    <property type="entry name" value="Quinone oxidoreductase 1"/>
    <property type="match status" value="1"/>
</dbReference>
<dbReference type="GO" id="GO:0035925">
    <property type="term" value="F:mRNA 3'-UTR AU-rich region binding"/>
    <property type="evidence" value="ECO:0007669"/>
    <property type="project" value="TreeGrafter"/>
</dbReference>
<dbReference type="FunCoup" id="A0A540VLJ6">
    <property type="interactions" value="363"/>
</dbReference>
<dbReference type="Pfam" id="PF00107">
    <property type="entry name" value="ADH_zinc_N"/>
    <property type="match status" value="1"/>
</dbReference>
<dbReference type="CDD" id="cd05286">
    <property type="entry name" value="QOR2"/>
    <property type="match status" value="1"/>
</dbReference>
<feature type="domain" description="Enoyl reductase (ER)" evidence="3">
    <location>
        <begin position="10"/>
        <end position="320"/>
    </location>
</feature>
<accession>A0A540VLJ6</accession>
<evidence type="ECO:0000256" key="2">
    <source>
        <dbReference type="ARBA" id="ARBA00023002"/>
    </source>
</evidence>
<keyword evidence="1" id="KW-0521">NADP</keyword>
<evidence type="ECO:0000259" key="3">
    <source>
        <dbReference type="SMART" id="SM00829"/>
    </source>
</evidence>
<gene>
    <name evidence="4" type="ORF">FKZ61_01905</name>
</gene>